<feature type="domain" description="Peptidase M24" evidence="1">
    <location>
        <begin position="196"/>
        <end position="267"/>
    </location>
</feature>
<dbReference type="Gene3D" id="3.90.230.10">
    <property type="entry name" value="Creatinase/methionine aminopeptidase superfamily"/>
    <property type="match status" value="1"/>
</dbReference>
<accession>A0A9P9DJQ4</accession>
<organism evidence="2 3">
    <name type="scientific">Dactylonectria estremocensis</name>
    <dbReference type="NCBI Taxonomy" id="1079267"/>
    <lineage>
        <taxon>Eukaryota</taxon>
        <taxon>Fungi</taxon>
        <taxon>Dikarya</taxon>
        <taxon>Ascomycota</taxon>
        <taxon>Pezizomycotina</taxon>
        <taxon>Sordariomycetes</taxon>
        <taxon>Hypocreomycetidae</taxon>
        <taxon>Hypocreales</taxon>
        <taxon>Nectriaceae</taxon>
        <taxon>Dactylonectria</taxon>
    </lineage>
</organism>
<dbReference type="SUPFAM" id="SSF53092">
    <property type="entry name" value="Creatinase/prolidase N-terminal domain"/>
    <property type="match status" value="1"/>
</dbReference>
<keyword evidence="3" id="KW-1185">Reference proteome</keyword>
<dbReference type="SUPFAM" id="SSF55920">
    <property type="entry name" value="Creatinase/aminopeptidase"/>
    <property type="match status" value="1"/>
</dbReference>
<evidence type="ECO:0000313" key="2">
    <source>
        <dbReference type="EMBL" id="KAH7120428.1"/>
    </source>
</evidence>
<dbReference type="AlphaFoldDB" id="A0A9P9DJQ4"/>
<dbReference type="InterPro" id="IPR000994">
    <property type="entry name" value="Pept_M24"/>
</dbReference>
<dbReference type="Gene3D" id="3.40.350.10">
    <property type="entry name" value="Creatinase/prolidase N-terminal domain"/>
    <property type="match status" value="1"/>
</dbReference>
<name>A0A9P9DJQ4_9HYPO</name>
<protein>
    <recommendedName>
        <fullName evidence="1">Peptidase M24 domain-containing protein</fullName>
    </recommendedName>
</protein>
<dbReference type="Pfam" id="PF00557">
    <property type="entry name" value="Peptidase_M24"/>
    <property type="match status" value="1"/>
</dbReference>
<dbReference type="PANTHER" id="PTHR46112:SF3">
    <property type="entry name" value="AMINOPEPTIDASE YPDF"/>
    <property type="match status" value="1"/>
</dbReference>
<dbReference type="OrthoDB" id="5083480at2759"/>
<dbReference type="InterPro" id="IPR036005">
    <property type="entry name" value="Creatinase/aminopeptidase-like"/>
</dbReference>
<dbReference type="Proteomes" id="UP000717696">
    <property type="component" value="Unassembled WGS sequence"/>
</dbReference>
<sequence length="287" mass="30721">MDLETSFLASAEPIFTSRADYRSGISRAQDAMKKDGIDLHVLHGSANHHIRPIFLILLPDGEPAFVSPRIEVPIIRKKWSEEVVAEWGDWEELGMPGSFWDAIASHMRKVVPQGIRDVSDMIGLVRRHNDVATIRILSLCADIAVHKLLSIQKAIAPGDDENHSPLGSSFTVMGGGRNRLAHAHSIAAGRIMGEGEAASAAAWKTVRPGMTAGQVHAAAADVIISNGYEKGLQHGTGRSIGCGECDVIGIEPGVYEVGVGGARYGDTGRVVGTGFEMLTPFDLGRDI</sequence>
<dbReference type="EMBL" id="JAGMUU010000028">
    <property type="protein sequence ID" value="KAH7120428.1"/>
    <property type="molecule type" value="Genomic_DNA"/>
</dbReference>
<dbReference type="PANTHER" id="PTHR46112">
    <property type="entry name" value="AMINOPEPTIDASE"/>
    <property type="match status" value="1"/>
</dbReference>
<proteinExistence type="predicted"/>
<reference evidence="2" key="1">
    <citation type="journal article" date="2021" name="Nat. Commun.">
        <title>Genetic determinants of endophytism in the Arabidopsis root mycobiome.</title>
        <authorList>
            <person name="Mesny F."/>
            <person name="Miyauchi S."/>
            <person name="Thiergart T."/>
            <person name="Pickel B."/>
            <person name="Atanasova L."/>
            <person name="Karlsson M."/>
            <person name="Huettel B."/>
            <person name="Barry K.W."/>
            <person name="Haridas S."/>
            <person name="Chen C."/>
            <person name="Bauer D."/>
            <person name="Andreopoulos W."/>
            <person name="Pangilinan J."/>
            <person name="LaButti K."/>
            <person name="Riley R."/>
            <person name="Lipzen A."/>
            <person name="Clum A."/>
            <person name="Drula E."/>
            <person name="Henrissat B."/>
            <person name="Kohler A."/>
            <person name="Grigoriev I.V."/>
            <person name="Martin F.M."/>
            <person name="Hacquard S."/>
        </authorList>
    </citation>
    <scope>NUCLEOTIDE SEQUENCE</scope>
    <source>
        <strain evidence="2">MPI-CAGE-AT-0021</strain>
    </source>
</reference>
<dbReference type="InterPro" id="IPR050659">
    <property type="entry name" value="Peptidase_M24B"/>
</dbReference>
<comment type="caution">
    <text evidence="2">The sequence shown here is derived from an EMBL/GenBank/DDBJ whole genome shotgun (WGS) entry which is preliminary data.</text>
</comment>
<gene>
    <name evidence="2" type="ORF">B0J13DRAFT_589818</name>
</gene>
<dbReference type="InterPro" id="IPR029149">
    <property type="entry name" value="Creatin/AminoP/Spt16_N"/>
</dbReference>
<evidence type="ECO:0000259" key="1">
    <source>
        <dbReference type="Pfam" id="PF00557"/>
    </source>
</evidence>
<evidence type="ECO:0000313" key="3">
    <source>
        <dbReference type="Proteomes" id="UP000717696"/>
    </source>
</evidence>